<reference evidence="1 2" key="1">
    <citation type="submission" date="2012-12" db="EMBL/GenBank/DDBJ databases">
        <title>Whole genome shotgun sequence of Gordonia aichiensis NBRC 108223.</title>
        <authorList>
            <person name="Isaki-Nakamura S."/>
            <person name="Hosoyama A."/>
            <person name="Tsuchikane K."/>
            <person name="Ando Y."/>
            <person name="Baba S."/>
            <person name="Ohji S."/>
            <person name="Hamada M."/>
            <person name="Tamura T."/>
            <person name="Yamazoe A."/>
            <person name="Yamazaki S."/>
            <person name="Fujita N."/>
        </authorList>
    </citation>
    <scope>NUCLEOTIDE SEQUENCE [LARGE SCALE GENOMIC DNA]</scope>
    <source>
        <strain evidence="1 2">NBRC 108223</strain>
    </source>
</reference>
<sequence>MSESEPTSMNGEIGIGFVVQSNVTGILSAAWNIRSHRTSFYLSPLGVGATPLKLSLHGADDRPHTSEPGFKLDVVRENLGKAAAQGSRIIDASGYLPQWFTGREVAPGVRHALRFLHRPALFAEGTPSASVPQPTTASTIHSRFAAPVEDDEAVYIDVYVSQGKPFWENVDETRAANAGVGPIVNTIREYLTVIGRKVTYREELDPFSGDYQPLDDHDPEADGPVHRVEAFRHDAHGVMWITEVLMPERVIDDPANAYKLPPKRP</sequence>
<dbReference type="RefSeq" id="WP_005170916.1">
    <property type="nucleotide sequence ID" value="NZ_BANR01000003.1"/>
</dbReference>
<dbReference type="eggNOG" id="ENOG502ZD04">
    <property type="taxonomic scope" value="Bacteria"/>
</dbReference>
<keyword evidence="2" id="KW-1185">Reference proteome</keyword>
<evidence type="ECO:0000313" key="2">
    <source>
        <dbReference type="Proteomes" id="UP000010988"/>
    </source>
</evidence>
<accession>L7KF53</accession>
<protein>
    <submittedName>
        <fullName evidence="1">Uncharacterized protein</fullName>
    </submittedName>
</protein>
<organism evidence="1 2">
    <name type="scientific">Gordonia aichiensis NBRC 108223</name>
    <dbReference type="NCBI Taxonomy" id="1220583"/>
    <lineage>
        <taxon>Bacteria</taxon>
        <taxon>Bacillati</taxon>
        <taxon>Actinomycetota</taxon>
        <taxon>Actinomycetes</taxon>
        <taxon>Mycobacteriales</taxon>
        <taxon>Gordoniaceae</taxon>
        <taxon>Gordonia</taxon>
    </lineage>
</organism>
<name>L7KF53_9ACTN</name>
<proteinExistence type="predicted"/>
<comment type="caution">
    <text evidence="1">The sequence shown here is derived from an EMBL/GenBank/DDBJ whole genome shotgun (WGS) entry which is preliminary data.</text>
</comment>
<dbReference type="STRING" id="1220583.GOACH_03_05070"/>
<evidence type="ECO:0000313" key="1">
    <source>
        <dbReference type="EMBL" id="GAC47485.1"/>
    </source>
</evidence>
<dbReference type="AlphaFoldDB" id="L7KF53"/>
<dbReference type="Proteomes" id="UP000010988">
    <property type="component" value="Unassembled WGS sequence"/>
</dbReference>
<dbReference type="EMBL" id="BANR01000003">
    <property type="protein sequence ID" value="GAC47485.1"/>
    <property type="molecule type" value="Genomic_DNA"/>
</dbReference>
<gene>
    <name evidence="1" type="ORF">GOACH_03_05070</name>
</gene>